<dbReference type="Gene3D" id="3.40.50.1820">
    <property type="entry name" value="alpha/beta hydrolase"/>
    <property type="match status" value="1"/>
</dbReference>
<dbReference type="InterPro" id="IPR010297">
    <property type="entry name" value="DUF900_hydrolase"/>
</dbReference>
<gene>
    <name evidence="1" type="ORF">PEV8663_03928</name>
</gene>
<protein>
    <recommendedName>
        <fullName evidence="3">Alpha/beta hydrolase family protein</fullName>
    </recommendedName>
</protein>
<name>A0A238L0V8_9RHOB</name>
<accession>A0A238L0V8</accession>
<organism evidence="1 2">
    <name type="scientific">Pelagimonas varians</name>
    <dbReference type="NCBI Taxonomy" id="696760"/>
    <lineage>
        <taxon>Bacteria</taxon>
        <taxon>Pseudomonadati</taxon>
        <taxon>Pseudomonadota</taxon>
        <taxon>Alphaproteobacteria</taxon>
        <taxon>Rhodobacterales</taxon>
        <taxon>Roseobacteraceae</taxon>
        <taxon>Pelagimonas</taxon>
    </lineage>
</organism>
<dbReference type="InterPro" id="IPR014586">
    <property type="entry name" value="UCP033909"/>
</dbReference>
<keyword evidence="2" id="KW-1185">Reference proteome</keyword>
<dbReference type="PANTHER" id="PTHR36513">
    <property type="entry name" value="ABC TRANSMEMBRANE TYPE-1 DOMAIN-CONTAINING PROTEIN"/>
    <property type="match status" value="1"/>
</dbReference>
<dbReference type="PIRSF" id="PIRSF033909">
    <property type="entry name" value="UCP033909"/>
    <property type="match status" value="1"/>
</dbReference>
<dbReference type="PANTHER" id="PTHR36513:SF1">
    <property type="entry name" value="TRANSMEMBRANE PROTEIN"/>
    <property type="match status" value="1"/>
</dbReference>
<dbReference type="InterPro" id="IPR029058">
    <property type="entry name" value="AB_hydrolase_fold"/>
</dbReference>
<dbReference type="SUPFAM" id="SSF53474">
    <property type="entry name" value="alpha/beta-Hydrolases"/>
    <property type="match status" value="1"/>
</dbReference>
<proteinExistence type="predicted"/>
<dbReference type="EMBL" id="FXYH01000018">
    <property type="protein sequence ID" value="SMX48724.1"/>
    <property type="molecule type" value="Genomic_DNA"/>
</dbReference>
<dbReference type="Proteomes" id="UP000220836">
    <property type="component" value="Unassembled WGS sequence"/>
</dbReference>
<dbReference type="AlphaFoldDB" id="A0A238L0V8"/>
<sequence length="379" mass="41414">MALSCHVVQTTARIPRLFSLWVAFVFLLTSCAEPPPLIGIDNPEIPAASVTDATRHKIFLMTTRQPTEVTGAFFSEKRAIEMGLAAVTVSIPPNHVSGELNRPMRLPPDPREEFTVVDPVRYDAHSAFVRDVNAELASRPPGEREIMFFVSGYNTTTSHSVLRLAQFVEDSGYKGVPVLFDWASAGSLRRYVYDLNSALIARSAMTDIQTILGKTHVEGVTMFGYSMGGLLVMEGLNEMALLGTLNRTGKLKGIILASPDIDMDLFRTQISRIGDLRKKLYVLISDDDGVLNMSRLLAGGVPRVGAANADELAELGVNVIDLSEVNDSSAGNHSKFSGSPEVVKLIGLGLNNNDRFDRGSRNNRLQDILDDLSIRVVLQ</sequence>
<evidence type="ECO:0000313" key="2">
    <source>
        <dbReference type="Proteomes" id="UP000220836"/>
    </source>
</evidence>
<reference evidence="1 2" key="1">
    <citation type="submission" date="2017-05" db="EMBL/GenBank/DDBJ databases">
        <authorList>
            <person name="Song R."/>
            <person name="Chenine A.L."/>
            <person name="Ruprecht R.M."/>
        </authorList>
    </citation>
    <scope>NUCLEOTIDE SEQUENCE [LARGE SCALE GENOMIC DNA]</scope>
    <source>
        <strain evidence="1 2">CECT 8663</strain>
    </source>
</reference>
<evidence type="ECO:0000313" key="1">
    <source>
        <dbReference type="EMBL" id="SMX48724.1"/>
    </source>
</evidence>
<dbReference type="Pfam" id="PF05990">
    <property type="entry name" value="DUF900"/>
    <property type="match status" value="1"/>
</dbReference>
<evidence type="ECO:0008006" key="3">
    <source>
        <dbReference type="Google" id="ProtNLM"/>
    </source>
</evidence>